<dbReference type="VEuPathDB" id="FungiDB:HpaG802361"/>
<name>M4B7V9_HYAAE</name>
<dbReference type="EnsemblProtists" id="HpaT802361">
    <property type="protein sequence ID" value="HpaP802361"/>
    <property type="gene ID" value="HpaG802361"/>
</dbReference>
<proteinExistence type="predicted"/>
<dbReference type="OMA" id="KLFIECR"/>
<protein>
    <submittedName>
        <fullName evidence="2">Uncharacterized protein</fullName>
    </submittedName>
</protein>
<evidence type="ECO:0000313" key="3">
    <source>
        <dbReference type="Proteomes" id="UP000011713"/>
    </source>
</evidence>
<feature type="compositionally biased region" description="Low complexity" evidence="1">
    <location>
        <begin position="15"/>
        <end position="44"/>
    </location>
</feature>
<reference evidence="3" key="1">
    <citation type="journal article" date="2010" name="Science">
        <title>Signatures of adaptation to obligate biotrophy in the Hyaloperonospora arabidopsidis genome.</title>
        <authorList>
            <person name="Baxter L."/>
            <person name="Tripathy S."/>
            <person name="Ishaque N."/>
            <person name="Boot N."/>
            <person name="Cabral A."/>
            <person name="Kemen E."/>
            <person name="Thines M."/>
            <person name="Ah-Fong A."/>
            <person name="Anderson R."/>
            <person name="Badejoko W."/>
            <person name="Bittner-Eddy P."/>
            <person name="Boore J.L."/>
            <person name="Chibucos M.C."/>
            <person name="Coates M."/>
            <person name="Dehal P."/>
            <person name="Delehaunty K."/>
            <person name="Dong S."/>
            <person name="Downton P."/>
            <person name="Dumas B."/>
            <person name="Fabro G."/>
            <person name="Fronick C."/>
            <person name="Fuerstenberg S.I."/>
            <person name="Fulton L."/>
            <person name="Gaulin E."/>
            <person name="Govers F."/>
            <person name="Hughes L."/>
            <person name="Humphray S."/>
            <person name="Jiang R.H."/>
            <person name="Judelson H."/>
            <person name="Kamoun S."/>
            <person name="Kyung K."/>
            <person name="Meijer H."/>
            <person name="Minx P."/>
            <person name="Morris P."/>
            <person name="Nelson J."/>
            <person name="Phuntumart V."/>
            <person name="Qutob D."/>
            <person name="Rehmany A."/>
            <person name="Rougon-Cardoso A."/>
            <person name="Ryden P."/>
            <person name="Torto-Alalibo T."/>
            <person name="Studholme D."/>
            <person name="Wang Y."/>
            <person name="Win J."/>
            <person name="Wood J."/>
            <person name="Clifton S.W."/>
            <person name="Rogers J."/>
            <person name="Van den Ackerveken G."/>
            <person name="Jones J.D."/>
            <person name="McDowell J.M."/>
            <person name="Beynon J."/>
            <person name="Tyler B.M."/>
        </authorList>
    </citation>
    <scope>NUCLEOTIDE SEQUENCE [LARGE SCALE GENOMIC DNA]</scope>
    <source>
        <strain evidence="3">Emoy2</strain>
    </source>
</reference>
<feature type="compositionally biased region" description="Basic and acidic residues" evidence="1">
    <location>
        <begin position="335"/>
        <end position="345"/>
    </location>
</feature>
<feature type="region of interest" description="Disordered" evidence="1">
    <location>
        <begin position="394"/>
        <end position="524"/>
    </location>
</feature>
<accession>M4B7V9</accession>
<sequence length="646" mass="68617">MTGTNFPTALSAVATSSQPQPQPPSTTTSAPLVSSLSSPDSSVDGLEARQSASSESSSPMRRLPPVLRAPSVPSSAAAAVGAAGEGTMTTSSAASNCTPTRSSSSQVQLLPSPSGVLPSSSIVPTSATSTTSRVLPAVGRRHLYPTSALSSPYRTATAAVASPMQLPYFGSSEDGGRGTTRVASSSSSYNHNRLSPVSSPAMTGESWVQTAPASSSVATRGLKRHLPQQYSSPLHNGYKPINVGGSSTGSSGRMVPMQQKAASAAGSTTTTMSRRASSSLSGASLPVETITSNSSSSIAGGGGCGSTSTTSVRRHGSKAYGDPPSEDPMQYEPLGEARHPRDSTRYETWTSKQLRKKCSHLKLRGLKNVKKHVMVEALYRYYRNQRLKDMANAASVDNNSSSCTSGAPLPHQQTTMSPQQHSQRMDGRRLSSNGASSMSGSRSDTLYRSRYDQRSAGPTSQSQYGSSSRARSYANYGSQSPSPPSSGGDSGDPRSRERADSLKLTTSRRYLDEELKGDPHPKEVPVTSEDVIRLVDVVLSPDFVDRLAAELSRWQFWVDIREMYIALLSRQHPPGPAASRTERNSVGSGGSATNSRNFKWSSMQLWEIWKELTFAYTKTCFEFTTAGMNKSEQICISLQLAGGQCI</sequence>
<feature type="region of interest" description="Disordered" evidence="1">
    <location>
        <begin position="170"/>
        <end position="202"/>
    </location>
</feature>
<feature type="compositionally biased region" description="Polar residues" evidence="1">
    <location>
        <begin position="189"/>
        <end position="202"/>
    </location>
</feature>
<feature type="compositionally biased region" description="Basic and acidic residues" evidence="1">
    <location>
        <begin position="491"/>
        <end position="501"/>
    </location>
</feature>
<dbReference type="AlphaFoldDB" id="M4B7V9"/>
<evidence type="ECO:0000313" key="2">
    <source>
        <dbReference type="EnsemblProtists" id="HpaP802361"/>
    </source>
</evidence>
<feature type="region of interest" description="Disordered" evidence="1">
    <location>
        <begin position="229"/>
        <end position="351"/>
    </location>
</feature>
<feature type="compositionally biased region" description="Low complexity" evidence="1">
    <location>
        <begin position="430"/>
        <end position="443"/>
    </location>
</feature>
<evidence type="ECO:0000256" key="1">
    <source>
        <dbReference type="SAM" id="MobiDB-lite"/>
    </source>
</evidence>
<feature type="compositionally biased region" description="Low complexity" evidence="1">
    <location>
        <begin position="102"/>
        <end position="124"/>
    </location>
</feature>
<dbReference type="eggNOG" id="ENOG502RY67">
    <property type="taxonomic scope" value="Eukaryota"/>
</dbReference>
<reference evidence="2" key="2">
    <citation type="submission" date="2015-06" db="UniProtKB">
        <authorList>
            <consortium name="EnsemblProtists"/>
        </authorList>
    </citation>
    <scope>IDENTIFICATION</scope>
    <source>
        <strain evidence="2">Emoy2</strain>
    </source>
</reference>
<dbReference type="HOGENOM" id="CLU_018469_0_0_1"/>
<dbReference type="InParanoid" id="M4B7V9"/>
<feature type="compositionally biased region" description="Basic and acidic residues" evidence="1">
    <location>
        <begin position="509"/>
        <end position="523"/>
    </location>
</feature>
<feature type="compositionally biased region" description="Polar residues" evidence="1">
    <location>
        <begin position="411"/>
        <end position="422"/>
    </location>
</feature>
<organism evidence="2 3">
    <name type="scientific">Hyaloperonospora arabidopsidis (strain Emoy2)</name>
    <name type="common">Downy mildew agent</name>
    <name type="synonym">Peronospora arabidopsidis</name>
    <dbReference type="NCBI Taxonomy" id="559515"/>
    <lineage>
        <taxon>Eukaryota</taxon>
        <taxon>Sar</taxon>
        <taxon>Stramenopiles</taxon>
        <taxon>Oomycota</taxon>
        <taxon>Peronosporomycetes</taxon>
        <taxon>Peronosporales</taxon>
        <taxon>Peronosporaceae</taxon>
        <taxon>Hyaloperonospora</taxon>
    </lineage>
</organism>
<feature type="region of interest" description="Disordered" evidence="1">
    <location>
        <begin position="572"/>
        <end position="593"/>
    </location>
</feature>
<feature type="region of interest" description="Disordered" evidence="1">
    <location>
        <begin position="1"/>
        <end position="131"/>
    </location>
</feature>
<feature type="compositionally biased region" description="Polar residues" evidence="1">
    <location>
        <begin position="87"/>
        <end position="101"/>
    </location>
</feature>
<dbReference type="Proteomes" id="UP000011713">
    <property type="component" value="Unassembled WGS sequence"/>
</dbReference>
<dbReference type="EMBL" id="JH597876">
    <property type="status" value="NOT_ANNOTATED_CDS"/>
    <property type="molecule type" value="Genomic_DNA"/>
</dbReference>
<keyword evidence="3" id="KW-1185">Reference proteome</keyword>
<feature type="compositionally biased region" description="Polar residues" evidence="1">
    <location>
        <begin position="456"/>
        <end position="470"/>
    </location>
</feature>
<feature type="compositionally biased region" description="Low complexity" evidence="1">
    <location>
        <begin position="261"/>
        <end position="298"/>
    </location>
</feature>
<feature type="compositionally biased region" description="Low complexity" evidence="1">
    <location>
        <begin position="51"/>
        <end position="82"/>
    </location>
</feature>